<dbReference type="Proteomes" id="UP000323506">
    <property type="component" value="Chromosome A11"/>
</dbReference>
<sequence>MKIYHFRGAMPCSFSSFATAINIPDYNSRPGHLAVIVNSRIKIYFNSRRDWSPPSFLCSFEIKYYMGYASC</sequence>
<reference evidence="1 2" key="1">
    <citation type="submission" date="2019-06" db="EMBL/GenBank/DDBJ databases">
        <title>WGS assembly of Gossypium darwinii.</title>
        <authorList>
            <person name="Chen Z.J."/>
            <person name="Sreedasyam A."/>
            <person name="Ando A."/>
            <person name="Song Q."/>
            <person name="De L."/>
            <person name="Hulse-Kemp A."/>
            <person name="Ding M."/>
            <person name="Ye W."/>
            <person name="Kirkbride R."/>
            <person name="Jenkins J."/>
            <person name="Plott C."/>
            <person name="Lovell J."/>
            <person name="Lin Y.-M."/>
            <person name="Vaughn R."/>
            <person name="Liu B."/>
            <person name="Li W."/>
            <person name="Simpson S."/>
            <person name="Scheffler B."/>
            <person name="Saski C."/>
            <person name="Grover C."/>
            <person name="Hu G."/>
            <person name="Conover J."/>
            <person name="Carlson J."/>
            <person name="Shu S."/>
            <person name="Boston L."/>
            <person name="Williams M."/>
            <person name="Peterson D."/>
            <person name="Mcgee K."/>
            <person name="Jones D."/>
            <person name="Wendel J."/>
            <person name="Stelly D."/>
            <person name="Grimwood J."/>
            <person name="Schmutz J."/>
        </authorList>
    </citation>
    <scope>NUCLEOTIDE SEQUENCE [LARGE SCALE GENOMIC DNA]</scope>
    <source>
        <strain evidence="1">1808015.09</strain>
    </source>
</reference>
<gene>
    <name evidence="1" type="ORF">ES288_A11G315300v1</name>
</gene>
<protein>
    <submittedName>
        <fullName evidence="1">Uncharacterized protein</fullName>
    </submittedName>
</protein>
<proteinExistence type="predicted"/>
<accession>A0A5D2ESQ7</accession>
<name>A0A5D2ESQ7_GOSDA</name>
<evidence type="ECO:0000313" key="2">
    <source>
        <dbReference type="Proteomes" id="UP000323506"/>
    </source>
</evidence>
<organism evidence="1 2">
    <name type="scientific">Gossypium darwinii</name>
    <name type="common">Darwin's cotton</name>
    <name type="synonym">Gossypium barbadense var. darwinii</name>
    <dbReference type="NCBI Taxonomy" id="34276"/>
    <lineage>
        <taxon>Eukaryota</taxon>
        <taxon>Viridiplantae</taxon>
        <taxon>Streptophyta</taxon>
        <taxon>Embryophyta</taxon>
        <taxon>Tracheophyta</taxon>
        <taxon>Spermatophyta</taxon>
        <taxon>Magnoliopsida</taxon>
        <taxon>eudicotyledons</taxon>
        <taxon>Gunneridae</taxon>
        <taxon>Pentapetalae</taxon>
        <taxon>rosids</taxon>
        <taxon>malvids</taxon>
        <taxon>Malvales</taxon>
        <taxon>Malvaceae</taxon>
        <taxon>Malvoideae</taxon>
        <taxon>Gossypium</taxon>
    </lineage>
</organism>
<keyword evidence="2" id="KW-1185">Reference proteome</keyword>
<evidence type="ECO:0000313" key="1">
    <source>
        <dbReference type="EMBL" id="TYG96032.1"/>
    </source>
</evidence>
<dbReference type="EMBL" id="CM017698">
    <property type="protein sequence ID" value="TYG96032.1"/>
    <property type="molecule type" value="Genomic_DNA"/>
</dbReference>
<dbReference type="AlphaFoldDB" id="A0A5D2ESQ7"/>